<dbReference type="Proteomes" id="UP000007519">
    <property type="component" value="Chromosome"/>
</dbReference>
<reference evidence="1 2" key="1">
    <citation type="journal article" date="2012" name="Stand. Genomic Sci.">
        <title>Complete genome sequencing and analysis of Saprospira grandis str. Lewin, a predatory marine bacterium.</title>
        <authorList>
            <person name="Saw J.H."/>
            <person name="Yuryev A."/>
            <person name="Kanbe M."/>
            <person name="Hou S."/>
            <person name="Young A.G."/>
            <person name="Aizawa S."/>
            <person name="Alam M."/>
        </authorList>
    </citation>
    <scope>NUCLEOTIDE SEQUENCE [LARGE SCALE GENOMIC DNA]</scope>
    <source>
        <strain evidence="1 2">Lewin</strain>
    </source>
</reference>
<organism evidence="1 2">
    <name type="scientific">Saprospira grandis (strain Lewin)</name>
    <dbReference type="NCBI Taxonomy" id="984262"/>
    <lineage>
        <taxon>Bacteria</taxon>
        <taxon>Pseudomonadati</taxon>
        <taxon>Bacteroidota</taxon>
        <taxon>Saprospiria</taxon>
        <taxon>Saprospirales</taxon>
        <taxon>Saprospiraceae</taxon>
        <taxon>Saprospira</taxon>
    </lineage>
</organism>
<proteinExistence type="predicted"/>
<evidence type="ECO:0000313" key="1">
    <source>
        <dbReference type="EMBL" id="AFC22826.1"/>
    </source>
</evidence>
<dbReference type="HOGENOM" id="CLU_3332861_0_0_10"/>
<dbReference type="AlphaFoldDB" id="H6L4E7"/>
<evidence type="ECO:0000313" key="2">
    <source>
        <dbReference type="Proteomes" id="UP000007519"/>
    </source>
</evidence>
<gene>
    <name evidence="1" type="ordered locus">SGRA_0081</name>
</gene>
<accession>H6L4E7</accession>
<dbReference type="STRING" id="984262.SGRA_0081"/>
<dbReference type="KEGG" id="sgn:SGRA_0081"/>
<protein>
    <submittedName>
        <fullName evidence="1">Uncharacterized protein</fullName>
    </submittedName>
</protein>
<keyword evidence="2" id="KW-1185">Reference proteome</keyword>
<name>H6L4E7_SAPGL</name>
<sequence length="38" mass="4441">MADSNIILFHIQDNYYMQQADSLSVRKNLCILASLYTF</sequence>
<dbReference type="EMBL" id="CP002831">
    <property type="protein sequence ID" value="AFC22826.1"/>
    <property type="molecule type" value="Genomic_DNA"/>
</dbReference>